<keyword evidence="2" id="KW-0812">Transmembrane</keyword>
<gene>
    <name evidence="3" type="ORF">L207DRAFT_520938</name>
</gene>
<feature type="region of interest" description="Disordered" evidence="1">
    <location>
        <begin position="174"/>
        <end position="210"/>
    </location>
</feature>
<evidence type="ECO:0000313" key="4">
    <source>
        <dbReference type="Proteomes" id="UP000235786"/>
    </source>
</evidence>
<feature type="transmembrane region" description="Helical" evidence="2">
    <location>
        <begin position="12"/>
        <end position="29"/>
    </location>
</feature>
<keyword evidence="2" id="KW-1133">Transmembrane helix</keyword>
<evidence type="ECO:0000256" key="1">
    <source>
        <dbReference type="SAM" id="MobiDB-lite"/>
    </source>
</evidence>
<reference evidence="3 4" key="1">
    <citation type="submission" date="2016-04" db="EMBL/GenBank/DDBJ databases">
        <title>A degradative enzymes factory behind the ericoid mycorrhizal symbiosis.</title>
        <authorList>
            <consortium name="DOE Joint Genome Institute"/>
            <person name="Martino E."/>
            <person name="Morin E."/>
            <person name="Grelet G."/>
            <person name="Kuo A."/>
            <person name="Kohler A."/>
            <person name="Daghino S."/>
            <person name="Barry K."/>
            <person name="Choi C."/>
            <person name="Cichocki N."/>
            <person name="Clum A."/>
            <person name="Copeland A."/>
            <person name="Hainaut M."/>
            <person name="Haridas S."/>
            <person name="Labutti K."/>
            <person name="Lindquist E."/>
            <person name="Lipzen A."/>
            <person name="Khouja H.-R."/>
            <person name="Murat C."/>
            <person name="Ohm R."/>
            <person name="Olson A."/>
            <person name="Spatafora J."/>
            <person name="Veneault-Fourrey C."/>
            <person name="Henrissat B."/>
            <person name="Grigoriev I."/>
            <person name="Martin F."/>
            <person name="Perotto S."/>
        </authorList>
    </citation>
    <scope>NUCLEOTIDE SEQUENCE [LARGE SCALE GENOMIC DNA]</scope>
    <source>
        <strain evidence="3 4">F</strain>
    </source>
</reference>
<dbReference type="OrthoDB" id="3552736at2759"/>
<accession>A0A2J6QT43</accession>
<evidence type="ECO:0000256" key="2">
    <source>
        <dbReference type="SAM" id="Phobius"/>
    </source>
</evidence>
<sequence length="288" mass="32399">MDTDSSEELSWIIGRCIGMLILQSLLLILHRSVLSRPRSGQPSPPSPAEVFVVISIFWAVERITECIIAALGAALSFGISDFAGENHGDRKDFHEHYAELGTGYMWPGSIWTEVSSVSKMVFISWNLHQGLMFVLHTGIPLLREVRQRPQKAIQRLDVRYKELSRFVEAAFRPTTSSPEDLRPEKPKKASKTRLQPIHLQRHRNDKSNEGERRLSWTVVVDKDAMDEMKETLGPPGGFGELGFNVAKDGVRFEAMGVGTSFNLIFKVREDGGDIELGSKARRKSVHFV</sequence>
<keyword evidence="4" id="KW-1185">Reference proteome</keyword>
<proteinExistence type="predicted"/>
<evidence type="ECO:0000313" key="3">
    <source>
        <dbReference type="EMBL" id="PMD29431.1"/>
    </source>
</evidence>
<name>A0A2J6QT43_HYAVF</name>
<keyword evidence="2" id="KW-0472">Membrane</keyword>
<dbReference type="Proteomes" id="UP000235786">
    <property type="component" value="Unassembled WGS sequence"/>
</dbReference>
<protein>
    <submittedName>
        <fullName evidence="3">Uncharacterized protein</fullName>
    </submittedName>
</protein>
<dbReference type="AlphaFoldDB" id="A0A2J6QT43"/>
<organism evidence="3 4">
    <name type="scientific">Hyaloscypha variabilis (strain UAMH 11265 / GT02V1 / F)</name>
    <name type="common">Meliniomyces variabilis</name>
    <dbReference type="NCBI Taxonomy" id="1149755"/>
    <lineage>
        <taxon>Eukaryota</taxon>
        <taxon>Fungi</taxon>
        <taxon>Dikarya</taxon>
        <taxon>Ascomycota</taxon>
        <taxon>Pezizomycotina</taxon>
        <taxon>Leotiomycetes</taxon>
        <taxon>Helotiales</taxon>
        <taxon>Hyaloscyphaceae</taxon>
        <taxon>Hyaloscypha</taxon>
        <taxon>Hyaloscypha variabilis</taxon>
    </lineage>
</organism>
<dbReference type="EMBL" id="KZ613974">
    <property type="protein sequence ID" value="PMD29431.1"/>
    <property type="molecule type" value="Genomic_DNA"/>
</dbReference>